<organism evidence="2 3">
    <name type="scientific">Caerostris extrusa</name>
    <name type="common">Bark spider</name>
    <name type="synonym">Caerostris bankana</name>
    <dbReference type="NCBI Taxonomy" id="172846"/>
    <lineage>
        <taxon>Eukaryota</taxon>
        <taxon>Metazoa</taxon>
        <taxon>Ecdysozoa</taxon>
        <taxon>Arthropoda</taxon>
        <taxon>Chelicerata</taxon>
        <taxon>Arachnida</taxon>
        <taxon>Araneae</taxon>
        <taxon>Araneomorphae</taxon>
        <taxon>Entelegynae</taxon>
        <taxon>Araneoidea</taxon>
        <taxon>Araneidae</taxon>
        <taxon>Caerostris</taxon>
    </lineage>
</organism>
<dbReference type="EMBL" id="BPLR01020366">
    <property type="protein sequence ID" value="GIX77941.1"/>
    <property type="molecule type" value="Genomic_DNA"/>
</dbReference>
<evidence type="ECO:0000313" key="3">
    <source>
        <dbReference type="Proteomes" id="UP001054945"/>
    </source>
</evidence>
<sequence>MPAPNKLHLSSDPSTSKPNIQRCTIPEETVRMIWPQPDHTDIPGPPMLICVQCRAKTEPAKSQQRQAWRPVA</sequence>
<comment type="caution">
    <text evidence="2">The sequence shown here is derived from an EMBL/GenBank/DDBJ whole genome shotgun (WGS) entry which is preliminary data.</text>
</comment>
<evidence type="ECO:0000313" key="2">
    <source>
        <dbReference type="EMBL" id="GIX77941.1"/>
    </source>
</evidence>
<protein>
    <submittedName>
        <fullName evidence="2">Uncharacterized protein</fullName>
    </submittedName>
</protein>
<reference evidence="2 3" key="1">
    <citation type="submission" date="2021-06" db="EMBL/GenBank/DDBJ databases">
        <title>Caerostris extrusa draft genome.</title>
        <authorList>
            <person name="Kono N."/>
            <person name="Arakawa K."/>
        </authorList>
    </citation>
    <scope>NUCLEOTIDE SEQUENCE [LARGE SCALE GENOMIC DNA]</scope>
</reference>
<accession>A0AAV4MZS8</accession>
<name>A0AAV4MZS8_CAEEX</name>
<proteinExistence type="predicted"/>
<keyword evidence="3" id="KW-1185">Reference proteome</keyword>
<evidence type="ECO:0000256" key="1">
    <source>
        <dbReference type="SAM" id="MobiDB-lite"/>
    </source>
</evidence>
<gene>
    <name evidence="2" type="ORF">CEXT_533861</name>
</gene>
<feature type="compositionally biased region" description="Polar residues" evidence="1">
    <location>
        <begin position="11"/>
        <end position="21"/>
    </location>
</feature>
<feature type="region of interest" description="Disordered" evidence="1">
    <location>
        <begin position="1"/>
        <end position="21"/>
    </location>
</feature>
<dbReference type="AlphaFoldDB" id="A0AAV4MZS8"/>
<dbReference type="Proteomes" id="UP001054945">
    <property type="component" value="Unassembled WGS sequence"/>
</dbReference>